<protein>
    <submittedName>
        <fullName evidence="2">Uncharacterized protein</fullName>
    </submittedName>
</protein>
<dbReference type="EMBL" id="JACEIK010006556">
    <property type="protein sequence ID" value="MCE2055881.1"/>
    <property type="molecule type" value="Genomic_DNA"/>
</dbReference>
<reference evidence="2 3" key="1">
    <citation type="journal article" date="2021" name="BMC Genomics">
        <title>Datura genome reveals duplications of psychoactive alkaloid biosynthetic genes and high mutation rate following tissue culture.</title>
        <authorList>
            <person name="Rajewski A."/>
            <person name="Carter-House D."/>
            <person name="Stajich J."/>
            <person name="Litt A."/>
        </authorList>
    </citation>
    <scope>NUCLEOTIDE SEQUENCE [LARGE SCALE GENOMIC DNA]</scope>
    <source>
        <strain evidence="2">AR-01</strain>
    </source>
</reference>
<sequence length="110" mass="12125">RDKARAVALLLRDGACAAALDAKQLGATWQGGFQRPKMVQCHARTTSNARRQAIGATGRARQQQTDATGCATRRKGGTRPCVRRLFPSVIRHAQQPFSYAMGHAQQHWTR</sequence>
<evidence type="ECO:0000313" key="3">
    <source>
        <dbReference type="Proteomes" id="UP000823775"/>
    </source>
</evidence>
<proteinExistence type="predicted"/>
<gene>
    <name evidence="2" type="ORF">HAX54_043657</name>
</gene>
<keyword evidence="3" id="KW-1185">Reference proteome</keyword>
<name>A0ABS8W3I7_DATST</name>
<accession>A0ABS8W3I7</accession>
<evidence type="ECO:0000313" key="2">
    <source>
        <dbReference type="EMBL" id="MCE2055881.1"/>
    </source>
</evidence>
<dbReference type="Proteomes" id="UP000823775">
    <property type="component" value="Unassembled WGS sequence"/>
</dbReference>
<feature type="region of interest" description="Disordered" evidence="1">
    <location>
        <begin position="54"/>
        <end position="77"/>
    </location>
</feature>
<organism evidence="2 3">
    <name type="scientific">Datura stramonium</name>
    <name type="common">Jimsonweed</name>
    <name type="synonym">Common thornapple</name>
    <dbReference type="NCBI Taxonomy" id="4076"/>
    <lineage>
        <taxon>Eukaryota</taxon>
        <taxon>Viridiplantae</taxon>
        <taxon>Streptophyta</taxon>
        <taxon>Embryophyta</taxon>
        <taxon>Tracheophyta</taxon>
        <taxon>Spermatophyta</taxon>
        <taxon>Magnoliopsida</taxon>
        <taxon>eudicotyledons</taxon>
        <taxon>Gunneridae</taxon>
        <taxon>Pentapetalae</taxon>
        <taxon>asterids</taxon>
        <taxon>lamiids</taxon>
        <taxon>Solanales</taxon>
        <taxon>Solanaceae</taxon>
        <taxon>Solanoideae</taxon>
        <taxon>Datureae</taxon>
        <taxon>Datura</taxon>
    </lineage>
</organism>
<comment type="caution">
    <text evidence="2">The sequence shown here is derived from an EMBL/GenBank/DDBJ whole genome shotgun (WGS) entry which is preliminary data.</text>
</comment>
<evidence type="ECO:0000256" key="1">
    <source>
        <dbReference type="SAM" id="MobiDB-lite"/>
    </source>
</evidence>
<feature type="non-terminal residue" evidence="2">
    <location>
        <position position="1"/>
    </location>
</feature>